<sequence length="658" mass="73969">MTSNTARHNEARQKGKHSDKKFSDFIVAYQNEEEANLPLRCSSPGEENYGNNGAISPIRRASTRNARSSMPDTHLPVHYAPNIDNAALAASTNDADALHRLVHARLCMDDIAGASHYMHLALAAAPHRADLWEHAGLIAATRGDLIFAEACFHRSLTLAGDTATLHRNLADCLRQSARLAEARYHYTRALEIEPQLLHAVRALALISAELGDMGDAANYWLHARELDPSSLNDAINLVAALAKAGRVEELLCTVRQLRSQFAENAAALEALSYVLYQHDLFGDALSVARQGLAVDPQRAELHHYVASALSICGQIDASLPHSIEAARLLPEDPFMQYHLAVLQLMTGDYKDGWTRHKAYYALPDKQRRLFFPSFREWNGEPVKGCRFLLVSDQGHGDEIQCLRFAVWLHEQGAVVDLLTSEWVAPLAVSLRGVRCVFAEPPSGPYEFWSHLLRMPEYMQLEVSNLPSVRMPYLHAPSDKIDRWRTRIENFSRHNPRTVPRRVGIVWSGDPTFMLDRFRSIPLSKFIACFQQPGLTWFALQKGAKEREAECLADAFQIHTLGPDIKDFVDTLAILETLDLLITVDTSVAHLAGAAGRPVWVLVPAYAEWRWLRNRDDSPWYPSMRLFRQRELGNWDPVIEEVTKALRLWRDACIPPAGT</sequence>
<name>A0A6J5K1I4_9BURK</name>
<organism evidence="2 3">
    <name type="scientific">Paraburkholderia phenoliruptrix</name>
    <dbReference type="NCBI Taxonomy" id="252970"/>
    <lineage>
        <taxon>Bacteria</taxon>
        <taxon>Pseudomonadati</taxon>
        <taxon>Pseudomonadota</taxon>
        <taxon>Betaproteobacteria</taxon>
        <taxon>Burkholderiales</taxon>
        <taxon>Burkholderiaceae</taxon>
        <taxon>Paraburkholderia</taxon>
    </lineage>
</organism>
<evidence type="ECO:0000313" key="3">
    <source>
        <dbReference type="Proteomes" id="UP000494102"/>
    </source>
</evidence>
<dbReference type="PROSITE" id="PS50005">
    <property type="entry name" value="TPR"/>
    <property type="match status" value="1"/>
</dbReference>
<dbReference type="Proteomes" id="UP000494102">
    <property type="component" value="Unassembled WGS sequence"/>
</dbReference>
<accession>A0A6J5K1I4</accession>
<reference evidence="2 3" key="1">
    <citation type="submission" date="2020-04" db="EMBL/GenBank/DDBJ databases">
        <authorList>
            <person name="De Canck E."/>
        </authorList>
    </citation>
    <scope>NUCLEOTIDE SEQUENCE [LARGE SCALE GENOMIC DNA]</scope>
    <source>
        <strain evidence="2 3">LMG 9964</strain>
    </source>
</reference>
<dbReference type="AlphaFoldDB" id="A0A6J5K1I4"/>
<dbReference type="Gene3D" id="1.25.40.10">
    <property type="entry name" value="Tetratricopeptide repeat domain"/>
    <property type="match status" value="2"/>
</dbReference>
<dbReference type="Gene3D" id="3.40.50.2000">
    <property type="entry name" value="Glycogen Phosphorylase B"/>
    <property type="match status" value="1"/>
</dbReference>
<evidence type="ECO:0000256" key="1">
    <source>
        <dbReference type="PROSITE-ProRule" id="PRU00339"/>
    </source>
</evidence>
<dbReference type="InterPro" id="IPR019734">
    <property type="entry name" value="TPR_rpt"/>
</dbReference>
<keyword evidence="1" id="KW-0802">TPR repeat</keyword>
<proteinExistence type="predicted"/>
<dbReference type="SMART" id="SM00028">
    <property type="entry name" value="TPR"/>
    <property type="match status" value="6"/>
</dbReference>
<dbReference type="GeneID" id="27799971"/>
<dbReference type="InterPro" id="IPR011990">
    <property type="entry name" value="TPR-like_helical_dom_sf"/>
</dbReference>
<dbReference type="SUPFAM" id="SSF48452">
    <property type="entry name" value="TPR-like"/>
    <property type="match status" value="1"/>
</dbReference>
<dbReference type="PANTHER" id="PTHR44809">
    <property type="match status" value="1"/>
</dbReference>
<gene>
    <name evidence="2" type="ORF">LMG9964_01269</name>
</gene>
<protein>
    <submittedName>
        <fullName evidence="2">Uncharacterized protein</fullName>
    </submittedName>
</protein>
<dbReference type="InterPro" id="IPR052943">
    <property type="entry name" value="TMTC_O-mannosyl-trnsfr"/>
</dbReference>
<dbReference type="EMBL" id="CADILN010000001">
    <property type="protein sequence ID" value="CAB4047636.1"/>
    <property type="molecule type" value="Genomic_DNA"/>
</dbReference>
<evidence type="ECO:0000313" key="2">
    <source>
        <dbReference type="EMBL" id="CAB4047636.1"/>
    </source>
</evidence>
<feature type="repeat" description="TPR" evidence="1">
    <location>
        <begin position="163"/>
        <end position="196"/>
    </location>
</feature>
<dbReference type="PANTHER" id="PTHR44809:SF1">
    <property type="entry name" value="PROTEIN O-MANNOSYL-TRANSFERASE TMTC1"/>
    <property type="match status" value="1"/>
</dbReference>
<dbReference type="RefSeq" id="WP_014972580.1">
    <property type="nucleotide sequence ID" value="NZ_CADILN010000001.1"/>
</dbReference>
<dbReference type="SUPFAM" id="SSF53756">
    <property type="entry name" value="UDP-Glycosyltransferase/glycogen phosphorylase"/>
    <property type="match status" value="1"/>
</dbReference>